<organism evidence="2 3">
    <name type="scientific">Platanthera guangdongensis</name>
    <dbReference type="NCBI Taxonomy" id="2320717"/>
    <lineage>
        <taxon>Eukaryota</taxon>
        <taxon>Viridiplantae</taxon>
        <taxon>Streptophyta</taxon>
        <taxon>Embryophyta</taxon>
        <taxon>Tracheophyta</taxon>
        <taxon>Spermatophyta</taxon>
        <taxon>Magnoliopsida</taxon>
        <taxon>Liliopsida</taxon>
        <taxon>Asparagales</taxon>
        <taxon>Orchidaceae</taxon>
        <taxon>Orchidoideae</taxon>
        <taxon>Orchideae</taxon>
        <taxon>Orchidinae</taxon>
        <taxon>Platanthera</taxon>
    </lineage>
</organism>
<protein>
    <submittedName>
        <fullName evidence="2">Uncharacterized protein</fullName>
    </submittedName>
</protein>
<evidence type="ECO:0000313" key="3">
    <source>
        <dbReference type="Proteomes" id="UP001412067"/>
    </source>
</evidence>
<evidence type="ECO:0000313" key="2">
    <source>
        <dbReference type="EMBL" id="KAK8965127.1"/>
    </source>
</evidence>
<evidence type="ECO:0000256" key="1">
    <source>
        <dbReference type="SAM" id="MobiDB-lite"/>
    </source>
</evidence>
<name>A0ABR2MLW4_9ASPA</name>
<dbReference type="EMBL" id="JBBWWR010000006">
    <property type="protein sequence ID" value="KAK8965127.1"/>
    <property type="molecule type" value="Genomic_DNA"/>
</dbReference>
<reference evidence="2 3" key="1">
    <citation type="journal article" date="2022" name="Nat. Plants">
        <title>Genomes of leafy and leafless Platanthera orchids illuminate the evolution of mycoheterotrophy.</title>
        <authorList>
            <person name="Li M.H."/>
            <person name="Liu K.W."/>
            <person name="Li Z."/>
            <person name="Lu H.C."/>
            <person name="Ye Q.L."/>
            <person name="Zhang D."/>
            <person name="Wang J.Y."/>
            <person name="Li Y.F."/>
            <person name="Zhong Z.M."/>
            <person name="Liu X."/>
            <person name="Yu X."/>
            <person name="Liu D.K."/>
            <person name="Tu X.D."/>
            <person name="Liu B."/>
            <person name="Hao Y."/>
            <person name="Liao X.Y."/>
            <person name="Jiang Y.T."/>
            <person name="Sun W.H."/>
            <person name="Chen J."/>
            <person name="Chen Y.Q."/>
            <person name="Ai Y."/>
            <person name="Zhai J.W."/>
            <person name="Wu S.S."/>
            <person name="Zhou Z."/>
            <person name="Hsiao Y.Y."/>
            <person name="Wu W.L."/>
            <person name="Chen Y.Y."/>
            <person name="Lin Y.F."/>
            <person name="Hsu J.L."/>
            <person name="Li C.Y."/>
            <person name="Wang Z.W."/>
            <person name="Zhao X."/>
            <person name="Zhong W.Y."/>
            <person name="Ma X.K."/>
            <person name="Ma L."/>
            <person name="Huang J."/>
            <person name="Chen G.Z."/>
            <person name="Huang M.Z."/>
            <person name="Huang L."/>
            <person name="Peng D.H."/>
            <person name="Luo Y.B."/>
            <person name="Zou S.Q."/>
            <person name="Chen S.P."/>
            <person name="Lan S."/>
            <person name="Tsai W.C."/>
            <person name="Van de Peer Y."/>
            <person name="Liu Z.J."/>
        </authorList>
    </citation>
    <scope>NUCLEOTIDE SEQUENCE [LARGE SCALE GENOMIC DNA]</scope>
    <source>
        <strain evidence="2">Lor288</strain>
    </source>
</reference>
<keyword evidence="3" id="KW-1185">Reference proteome</keyword>
<feature type="region of interest" description="Disordered" evidence="1">
    <location>
        <begin position="1"/>
        <end position="22"/>
    </location>
</feature>
<dbReference type="PANTHER" id="PTHR36081">
    <property type="entry name" value="CELL WALL INTEGRITY/STRESS RESPONSE COMPONENT"/>
    <property type="match status" value="1"/>
</dbReference>
<dbReference type="PANTHER" id="PTHR36081:SF1">
    <property type="entry name" value="CELL WALL INTEGRITY_STRESS RESPONSE COMPONENT"/>
    <property type="match status" value="1"/>
</dbReference>
<gene>
    <name evidence="2" type="ORF">KSP40_PGU017207</name>
</gene>
<comment type="caution">
    <text evidence="2">The sequence shown here is derived from an EMBL/GenBank/DDBJ whole genome shotgun (WGS) entry which is preliminary data.</text>
</comment>
<sequence length="325" mass="35473">MAFTQLLRPPVSPSFQSPGASRHLAFRPPPLFALSHARSAGFSSFKKPHRREILHEMSEVTGGEDTTEPEPRQPKLGVLKRERERASKILCTGGNLHTHFGISRVALAIASPNHMAFMPLPRGRRSLRRSLLLIQLLLIAEEDDLPAPIKAEQQESGVTLAADVFANIKHVLLPITDRNPFLSEGTIQAAVTTASLAKKYGAEITVVGGFKEFRLLERLGEEKKPTSVIGEVADDLNLDLVVLSMEAIHSKHVDGFICFGGGGSIRRVETECSKRRGDVAAPNGAFWGVSQGGRVETEQTPPEVHLFTRHPAAFAQNGAPKRPNK</sequence>
<accession>A0ABR2MLW4</accession>
<proteinExistence type="predicted"/>
<dbReference type="Proteomes" id="UP001412067">
    <property type="component" value="Unassembled WGS sequence"/>
</dbReference>